<dbReference type="OrthoDB" id="9787283at2"/>
<protein>
    <submittedName>
        <fullName evidence="8">ABC transporter substrate-binding protein</fullName>
    </submittedName>
</protein>
<evidence type="ECO:0000256" key="3">
    <source>
        <dbReference type="ARBA" id="ARBA00023136"/>
    </source>
</evidence>
<dbReference type="STRING" id="1850517.A8708_16370"/>
<dbReference type="Pfam" id="PF01547">
    <property type="entry name" value="SBP_bac_1"/>
    <property type="match status" value="1"/>
</dbReference>
<evidence type="ECO:0000256" key="6">
    <source>
        <dbReference type="SAM" id="MobiDB-lite"/>
    </source>
</evidence>
<dbReference type="InterPro" id="IPR050490">
    <property type="entry name" value="Bact_solute-bd_prot1"/>
</dbReference>
<dbReference type="PANTHER" id="PTHR43649:SF33">
    <property type="entry name" value="POLYGALACTURONAN_RHAMNOGALACTURONAN-BINDING PROTEIN YTCQ"/>
    <property type="match status" value="1"/>
</dbReference>
<feature type="region of interest" description="Disordered" evidence="6">
    <location>
        <begin position="29"/>
        <end position="54"/>
    </location>
</feature>
<evidence type="ECO:0000256" key="4">
    <source>
        <dbReference type="ARBA" id="ARBA00023139"/>
    </source>
</evidence>
<keyword evidence="1" id="KW-1003">Cell membrane</keyword>
<reference evidence="8 9" key="1">
    <citation type="submission" date="2016-05" db="EMBL/GenBank/DDBJ databases">
        <title>Paenibacillus sp. 1ZS3-15 nov., isolated from the rhizosphere soil.</title>
        <authorList>
            <person name="Zhang X.X."/>
            <person name="Zhang J."/>
        </authorList>
    </citation>
    <scope>NUCLEOTIDE SEQUENCE [LARGE SCALE GENOMIC DNA]</scope>
    <source>
        <strain evidence="8 9">1ZS3-15</strain>
    </source>
</reference>
<dbReference type="RefSeq" id="WP_068661574.1">
    <property type="nucleotide sequence ID" value="NZ_LYPB01000032.1"/>
</dbReference>
<feature type="signal peptide" evidence="7">
    <location>
        <begin position="1"/>
        <end position="21"/>
    </location>
</feature>
<dbReference type="CDD" id="cd13580">
    <property type="entry name" value="PBP2_AlgQ_like_1"/>
    <property type="match status" value="1"/>
</dbReference>
<evidence type="ECO:0000256" key="7">
    <source>
        <dbReference type="SAM" id="SignalP"/>
    </source>
</evidence>
<name>A0A198ATJ5_9BACL</name>
<dbReference type="PROSITE" id="PS51257">
    <property type="entry name" value="PROKAR_LIPOPROTEIN"/>
    <property type="match status" value="1"/>
</dbReference>
<sequence length="513" mass="56124">MKRNLVTIPLSVLLVSSFALAACGDKETPASTTAASSSVAATTTAAPKPTDNTPTAITIMAPLNTAQTPPDTIIKELEKLTNTKLTYQFFPADTYEEKLNTTFATGALPQATYLKNQATFIQMKSAIRDGQFWEIGPLLKDFPNLSKLKSTTNDNTKVDGKLYSLYRGVDIARQGLIYRKDWADKLGLKPPANLDELFAMAKAFTENDPDGNGKKDTIGLTDRNDLIYGAFKTVAAWQGTPNNWGTKDGKLAPEFMFPQYVATMDYFKKMRDGGYINKDFAATSKTDQQKLFTSGTAGMYIGAMTDVSTLNKDLVKNVPTAVVDVHSMVAGPDGKFAAWALPGYANVVLFPKSSNKTEADLRKVLAYFDKMMTPEVANMANWGIKDVNYSVTDNKAKKLDEEKWTREVKPFTDAAIGDEDTSGRFLGIPTIPAQGKADELKIANLKFAVQDPVAALDSKTNLEKGVQLQAVIVDATNKYIYGTLDKAGFDKAVEDWKSRGGSKIIEEYNALKK</sequence>
<gene>
    <name evidence="8" type="ORF">A8708_16370</name>
</gene>
<dbReference type="Gene3D" id="3.40.190.10">
    <property type="entry name" value="Periplasmic binding protein-like II"/>
    <property type="match status" value="2"/>
</dbReference>
<organism evidence="8 9">
    <name type="scientific">Paenibacillus oryzisoli</name>
    <dbReference type="NCBI Taxonomy" id="1850517"/>
    <lineage>
        <taxon>Bacteria</taxon>
        <taxon>Bacillati</taxon>
        <taxon>Bacillota</taxon>
        <taxon>Bacilli</taxon>
        <taxon>Bacillales</taxon>
        <taxon>Paenibacillaceae</taxon>
        <taxon>Paenibacillus</taxon>
    </lineage>
</organism>
<dbReference type="SUPFAM" id="SSF53850">
    <property type="entry name" value="Periplasmic binding protein-like II"/>
    <property type="match status" value="1"/>
</dbReference>
<keyword evidence="2 7" id="KW-0732">Signal</keyword>
<proteinExistence type="predicted"/>
<keyword evidence="4" id="KW-0564">Palmitate</keyword>
<dbReference type="PANTHER" id="PTHR43649">
    <property type="entry name" value="ARABINOSE-BINDING PROTEIN-RELATED"/>
    <property type="match status" value="1"/>
</dbReference>
<evidence type="ECO:0000256" key="1">
    <source>
        <dbReference type="ARBA" id="ARBA00022475"/>
    </source>
</evidence>
<comment type="caution">
    <text evidence="8">The sequence shown here is derived from an EMBL/GenBank/DDBJ whole genome shotgun (WGS) entry which is preliminary data.</text>
</comment>
<accession>A0A198ATJ5</accession>
<dbReference type="EMBL" id="LYPB01000032">
    <property type="protein sequence ID" value="OAS24326.1"/>
    <property type="molecule type" value="Genomic_DNA"/>
</dbReference>
<evidence type="ECO:0000313" key="9">
    <source>
        <dbReference type="Proteomes" id="UP000078454"/>
    </source>
</evidence>
<evidence type="ECO:0000256" key="2">
    <source>
        <dbReference type="ARBA" id="ARBA00022729"/>
    </source>
</evidence>
<evidence type="ECO:0000256" key="5">
    <source>
        <dbReference type="ARBA" id="ARBA00023288"/>
    </source>
</evidence>
<feature type="chain" id="PRO_5008278230" evidence="7">
    <location>
        <begin position="22"/>
        <end position="513"/>
    </location>
</feature>
<keyword evidence="5" id="KW-0449">Lipoprotein</keyword>
<keyword evidence="3" id="KW-0472">Membrane</keyword>
<dbReference type="InterPro" id="IPR006059">
    <property type="entry name" value="SBP"/>
</dbReference>
<dbReference type="Proteomes" id="UP000078454">
    <property type="component" value="Unassembled WGS sequence"/>
</dbReference>
<evidence type="ECO:0000313" key="8">
    <source>
        <dbReference type="EMBL" id="OAS24326.1"/>
    </source>
</evidence>
<dbReference type="AlphaFoldDB" id="A0A198ATJ5"/>
<keyword evidence="9" id="KW-1185">Reference proteome</keyword>